<organism evidence="1">
    <name type="scientific">uncultured Chloroflexota bacterium</name>
    <dbReference type="NCBI Taxonomy" id="166587"/>
    <lineage>
        <taxon>Bacteria</taxon>
        <taxon>Bacillati</taxon>
        <taxon>Chloroflexota</taxon>
        <taxon>environmental samples</taxon>
    </lineage>
</organism>
<name>A0A6J4K8S3_9CHLR</name>
<dbReference type="EMBL" id="CADCTC010000282">
    <property type="protein sequence ID" value="CAA9298439.1"/>
    <property type="molecule type" value="Genomic_DNA"/>
</dbReference>
<proteinExistence type="predicted"/>
<protein>
    <submittedName>
        <fullName evidence="1">Uncharacterized protein</fullName>
    </submittedName>
</protein>
<accession>A0A6J4K8S3</accession>
<dbReference type="AlphaFoldDB" id="A0A6J4K8S3"/>
<evidence type="ECO:0000313" key="1">
    <source>
        <dbReference type="EMBL" id="CAA9298439.1"/>
    </source>
</evidence>
<reference evidence="1" key="1">
    <citation type="submission" date="2020-02" db="EMBL/GenBank/DDBJ databases">
        <authorList>
            <person name="Meier V. D."/>
        </authorList>
    </citation>
    <scope>NUCLEOTIDE SEQUENCE</scope>
    <source>
        <strain evidence="1">AVDCRST_MAG77</strain>
    </source>
</reference>
<gene>
    <name evidence="1" type="ORF">AVDCRST_MAG77-5400</name>
</gene>
<sequence length="39" mass="4082">MWIQEYAAGVDFSVITNATVVAALTPTGAAGAARPTWSW</sequence>